<evidence type="ECO:0000313" key="3">
    <source>
        <dbReference type="Proteomes" id="UP000886595"/>
    </source>
</evidence>
<reference evidence="2 3" key="1">
    <citation type="submission" date="2020-02" db="EMBL/GenBank/DDBJ databases">
        <authorList>
            <person name="Ma Q."/>
            <person name="Huang Y."/>
            <person name="Song X."/>
            <person name="Pei D."/>
        </authorList>
    </citation>
    <scope>NUCLEOTIDE SEQUENCE [LARGE SCALE GENOMIC DNA]</scope>
    <source>
        <strain evidence="2">Sxm20200214</strain>
        <tissue evidence="2">Leaf</tissue>
    </source>
</reference>
<evidence type="ECO:0000313" key="2">
    <source>
        <dbReference type="EMBL" id="KAG2255197.1"/>
    </source>
</evidence>
<accession>A0A8X7TUT6</accession>
<dbReference type="Proteomes" id="UP000886595">
    <property type="component" value="Unassembled WGS sequence"/>
</dbReference>
<protein>
    <submittedName>
        <fullName evidence="2">Uncharacterized protein</fullName>
    </submittedName>
</protein>
<evidence type="ECO:0000256" key="1">
    <source>
        <dbReference type="SAM" id="MobiDB-lite"/>
    </source>
</evidence>
<organism evidence="2 3">
    <name type="scientific">Brassica carinata</name>
    <name type="common">Ethiopian mustard</name>
    <name type="synonym">Abyssinian cabbage</name>
    <dbReference type="NCBI Taxonomy" id="52824"/>
    <lineage>
        <taxon>Eukaryota</taxon>
        <taxon>Viridiplantae</taxon>
        <taxon>Streptophyta</taxon>
        <taxon>Embryophyta</taxon>
        <taxon>Tracheophyta</taxon>
        <taxon>Spermatophyta</taxon>
        <taxon>Magnoliopsida</taxon>
        <taxon>eudicotyledons</taxon>
        <taxon>Gunneridae</taxon>
        <taxon>Pentapetalae</taxon>
        <taxon>rosids</taxon>
        <taxon>malvids</taxon>
        <taxon>Brassicales</taxon>
        <taxon>Brassicaceae</taxon>
        <taxon>Brassiceae</taxon>
        <taxon>Brassica</taxon>
    </lineage>
</organism>
<feature type="region of interest" description="Disordered" evidence="1">
    <location>
        <begin position="1"/>
        <end position="23"/>
    </location>
</feature>
<feature type="compositionally biased region" description="Basic and acidic residues" evidence="1">
    <location>
        <begin position="12"/>
        <end position="23"/>
    </location>
</feature>
<gene>
    <name evidence="2" type="ORF">Bca52824_074491</name>
</gene>
<comment type="caution">
    <text evidence="2">The sequence shown here is derived from an EMBL/GenBank/DDBJ whole genome shotgun (WGS) entry which is preliminary data.</text>
</comment>
<dbReference type="EMBL" id="JAAMPC010000015">
    <property type="protein sequence ID" value="KAG2255197.1"/>
    <property type="molecule type" value="Genomic_DNA"/>
</dbReference>
<keyword evidence="3" id="KW-1185">Reference proteome</keyword>
<dbReference type="AlphaFoldDB" id="A0A8X7TUT6"/>
<name>A0A8X7TUT6_BRACI</name>
<sequence length="59" mass="6510">MALGCATMPKGDTGERENPRRQPADLVVTTNRRLREPKGGNLNLSRFELVTTAQTTINL</sequence>
<proteinExistence type="predicted"/>